<evidence type="ECO:0000313" key="1">
    <source>
        <dbReference type="EMBL" id="RFA09094.1"/>
    </source>
</evidence>
<dbReference type="Proteomes" id="UP000256486">
    <property type="component" value="Unassembled WGS sequence"/>
</dbReference>
<sequence>MAAPTGCATEYHGYESGIDGGGAILYDVNSVGRMASFSIFIASGPRPNTAADDGHAYRGPSEVYTCYAIAVDFGSELPPSTDRTVFTGCPPTLVSQLADDAVFASAEVFDG</sequence>
<dbReference type="EMBL" id="NBWZ01000001">
    <property type="protein sequence ID" value="RFA09094.1"/>
    <property type="molecule type" value="Genomic_DNA"/>
</dbReference>
<dbReference type="AlphaFoldDB" id="A0A3E0VGM6"/>
<protein>
    <submittedName>
        <fullName evidence="1">Uncharacterized protein</fullName>
    </submittedName>
</protein>
<organism evidence="1 2">
    <name type="scientific">Subtercola boreus</name>
    <dbReference type="NCBI Taxonomy" id="120213"/>
    <lineage>
        <taxon>Bacteria</taxon>
        <taxon>Bacillati</taxon>
        <taxon>Actinomycetota</taxon>
        <taxon>Actinomycetes</taxon>
        <taxon>Micrococcales</taxon>
        <taxon>Microbacteriaceae</taxon>
        <taxon>Subtercola</taxon>
    </lineage>
</organism>
<dbReference type="RefSeq" id="WP_170151899.1">
    <property type="nucleotide sequence ID" value="NZ_NBWZ01000001.1"/>
</dbReference>
<accession>A0A3E0VGM6</accession>
<keyword evidence="2" id="KW-1185">Reference proteome</keyword>
<gene>
    <name evidence="1" type="ORF">B7R54_07540</name>
</gene>
<reference evidence="1 2" key="1">
    <citation type="submission" date="2017-04" db="EMBL/GenBank/DDBJ databases">
        <title>Comparative genome analysis of Subtercola boreus.</title>
        <authorList>
            <person name="Cho Y.-J."/>
            <person name="Cho A."/>
            <person name="Kim O.-S."/>
            <person name="Lee J.-I."/>
        </authorList>
    </citation>
    <scope>NUCLEOTIDE SEQUENCE [LARGE SCALE GENOMIC DNA]</scope>
    <source>
        <strain evidence="1 2">K300</strain>
    </source>
</reference>
<name>A0A3E0VGM6_9MICO</name>
<evidence type="ECO:0000313" key="2">
    <source>
        <dbReference type="Proteomes" id="UP000256486"/>
    </source>
</evidence>
<comment type="caution">
    <text evidence="1">The sequence shown here is derived from an EMBL/GenBank/DDBJ whole genome shotgun (WGS) entry which is preliminary data.</text>
</comment>
<proteinExistence type="predicted"/>